<evidence type="ECO:0000256" key="6">
    <source>
        <dbReference type="SAM" id="SignalP"/>
    </source>
</evidence>
<dbReference type="InterPro" id="IPR033985">
    <property type="entry name" value="SusD-like_N"/>
</dbReference>
<evidence type="ECO:0000256" key="3">
    <source>
        <dbReference type="ARBA" id="ARBA00022729"/>
    </source>
</evidence>
<sequence length="595" mass="67911">MKSLLYILSLVLLVSFASCEDYLDTPAKSTIDESVLFSTPDLAKGAVDGIKFAFTETNSHRARFVPYYGFNTDIEFHYKSTEGEFNDDAALVAYSATPQNGRMNSSNNAWAMIYQGIERANICIKGLRSYGNVENNEELARLLGEALTLRAIYYGDLLKAWGDVVPRFEPITSETIYMPKVSRDSVYKQLIRDLDEAAELVPWPNATSATTTVETVNKAFVKAYRARLCMVAAGYSQYPDGIRRSTDPDLTVEKMYPIALQECKDVIAQEGFSVELEDEFETVFRKNCEDNINAGGESLWEIPWANNRGRYVSSFGVKHTSSDQYTGTGRGGSAGPNPHLFYDYDVKDKRRDVSIVPYKWAKAVDGFATQELSTIETLYFGKLRYEWMIRQTSSSDDGINKNYMRYAEVILMAAELENELNGASAAAPYLKKLRRRAFDQADWSEKVDAYVDGLSTKADMFDAIVDEHAFEFCGEMVRKQALIRWNLLKSKIDEAKQKMYNLRERIGEYADVPEKLYYNIADDGETLEIYGLNRGETEDKSSEYEFNSTWVDVEELPDERIESMYYYNPDEKQFWPIWQVFIDASNGTLTNDYDY</sequence>
<dbReference type="SUPFAM" id="SSF48452">
    <property type="entry name" value="TPR-like"/>
    <property type="match status" value="1"/>
</dbReference>
<keyword evidence="4" id="KW-0472">Membrane</keyword>
<evidence type="ECO:0000256" key="5">
    <source>
        <dbReference type="ARBA" id="ARBA00023237"/>
    </source>
</evidence>
<evidence type="ECO:0000256" key="4">
    <source>
        <dbReference type="ARBA" id="ARBA00023136"/>
    </source>
</evidence>
<dbReference type="GO" id="GO:0009279">
    <property type="term" value="C:cell outer membrane"/>
    <property type="evidence" value="ECO:0007669"/>
    <property type="project" value="UniProtKB-SubCell"/>
</dbReference>
<feature type="chain" id="PRO_5041899518" evidence="6">
    <location>
        <begin position="20"/>
        <end position="595"/>
    </location>
</feature>
<comment type="similarity">
    <text evidence="2">Belongs to the SusD family.</text>
</comment>
<dbReference type="Gene3D" id="1.25.40.390">
    <property type="match status" value="1"/>
</dbReference>
<dbReference type="Pfam" id="PF07980">
    <property type="entry name" value="SusD_RagB"/>
    <property type="match status" value="1"/>
</dbReference>
<dbReference type="PROSITE" id="PS51257">
    <property type="entry name" value="PROKAR_LIPOPROTEIN"/>
    <property type="match status" value="1"/>
</dbReference>
<organism evidence="9 10">
    <name type="scientific">Plebeiibacterium marinum</name>
    <dbReference type="NCBI Taxonomy" id="2992111"/>
    <lineage>
        <taxon>Bacteria</taxon>
        <taxon>Pseudomonadati</taxon>
        <taxon>Bacteroidota</taxon>
        <taxon>Bacteroidia</taxon>
        <taxon>Marinilabiliales</taxon>
        <taxon>Marinilabiliaceae</taxon>
        <taxon>Plebeiibacterium</taxon>
    </lineage>
</organism>
<comment type="subcellular location">
    <subcellularLocation>
        <location evidence="1">Cell outer membrane</location>
    </subcellularLocation>
</comment>
<evidence type="ECO:0000259" key="8">
    <source>
        <dbReference type="Pfam" id="PF14322"/>
    </source>
</evidence>
<dbReference type="AlphaFoldDB" id="A0AAE3MEX6"/>
<keyword evidence="10" id="KW-1185">Reference proteome</keyword>
<protein>
    <submittedName>
        <fullName evidence="9">RagB/SusD family nutrient uptake outer membrane protein</fullName>
    </submittedName>
</protein>
<accession>A0AAE3MEX6</accession>
<evidence type="ECO:0000313" key="10">
    <source>
        <dbReference type="Proteomes" id="UP001207408"/>
    </source>
</evidence>
<comment type="caution">
    <text evidence="9">The sequence shown here is derived from an EMBL/GenBank/DDBJ whole genome shotgun (WGS) entry which is preliminary data.</text>
</comment>
<dbReference type="EMBL" id="JAPDPI010000023">
    <property type="protein sequence ID" value="MCW3806352.1"/>
    <property type="molecule type" value="Genomic_DNA"/>
</dbReference>
<evidence type="ECO:0000256" key="1">
    <source>
        <dbReference type="ARBA" id="ARBA00004442"/>
    </source>
</evidence>
<evidence type="ECO:0000313" key="9">
    <source>
        <dbReference type="EMBL" id="MCW3806352.1"/>
    </source>
</evidence>
<feature type="signal peptide" evidence="6">
    <location>
        <begin position="1"/>
        <end position="19"/>
    </location>
</feature>
<dbReference type="Proteomes" id="UP001207408">
    <property type="component" value="Unassembled WGS sequence"/>
</dbReference>
<gene>
    <name evidence="9" type="ORF">OM074_12025</name>
</gene>
<dbReference type="InterPro" id="IPR011990">
    <property type="entry name" value="TPR-like_helical_dom_sf"/>
</dbReference>
<keyword evidence="5" id="KW-0998">Cell outer membrane</keyword>
<dbReference type="RefSeq" id="WP_301199722.1">
    <property type="nucleotide sequence ID" value="NZ_JAPDPI010000023.1"/>
</dbReference>
<dbReference type="Pfam" id="PF14322">
    <property type="entry name" value="SusD-like_3"/>
    <property type="match status" value="1"/>
</dbReference>
<proteinExistence type="inferred from homology"/>
<feature type="domain" description="SusD-like N-terminal" evidence="8">
    <location>
        <begin position="104"/>
        <end position="204"/>
    </location>
</feature>
<keyword evidence="3 6" id="KW-0732">Signal</keyword>
<reference evidence="9" key="1">
    <citation type="submission" date="2022-10" db="EMBL/GenBank/DDBJ databases">
        <authorList>
            <person name="Yu W.X."/>
        </authorList>
    </citation>
    <scope>NUCLEOTIDE SEQUENCE</scope>
    <source>
        <strain evidence="9">D04</strain>
    </source>
</reference>
<evidence type="ECO:0000259" key="7">
    <source>
        <dbReference type="Pfam" id="PF07980"/>
    </source>
</evidence>
<dbReference type="InterPro" id="IPR012944">
    <property type="entry name" value="SusD_RagB_dom"/>
</dbReference>
<evidence type="ECO:0000256" key="2">
    <source>
        <dbReference type="ARBA" id="ARBA00006275"/>
    </source>
</evidence>
<name>A0AAE3MEX6_9BACT</name>
<feature type="domain" description="RagB/SusD" evidence="7">
    <location>
        <begin position="336"/>
        <end position="586"/>
    </location>
</feature>